<evidence type="ECO:0000256" key="1">
    <source>
        <dbReference type="SAM" id="Phobius"/>
    </source>
</evidence>
<dbReference type="SUPFAM" id="SSF52200">
    <property type="entry name" value="Toll/Interleukin receptor TIR domain"/>
    <property type="match status" value="1"/>
</dbReference>
<dbReference type="AlphaFoldDB" id="A0A7G5IJ67"/>
<keyword evidence="1" id="KW-0812">Transmembrane</keyword>
<protein>
    <submittedName>
        <fullName evidence="3">Toll/interleukin-1 receptor domain-containing protein</fullName>
    </submittedName>
</protein>
<dbReference type="InterPro" id="IPR000157">
    <property type="entry name" value="TIR_dom"/>
</dbReference>
<keyword evidence="1" id="KW-1133">Transmembrane helix</keyword>
<dbReference type="RefSeq" id="WP_182297225.1">
    <property type="nucleotide sequence ID" value="NZ_CP059851.1"/>
</dbReference>
<feature type="domain" description="TIR" evidence="2">
    <location>
        <begin position="21"/>
        <end position="172"/>
    </location>
</feature>
<dbReference type="InterPro" id="IPR035897">
    <property type="entry name" value="Toll_tir_struct_dom_sf"/>
</dbReference>
<evidence type="ECO:0000313" key="3">
    <source>
        <dbReference type="EMBL" id="QMW23409.1"/>
    </source>
</evidence>
<evidence type="ECO:0000259" key="2">
    <source>
        <dbReference type="SMART" id="SM00255"/>
    </source>
</evidence>
<sequence>MVALAGLEGALPPAPSPAPPRYRAFISYSHRDLATAKWLHAALERYRLPARLVGTESPFGPVPARLSPIFRDLDELPAAEHLSAAVTTALGQSAALIVLASPDAAASRWVAKEIESFRALHGHGRPILVALARGEPADAFPAALAAAEPIAADLRPGQGGRRLALLKLVAGLSGVGLDALVQRDAQRQRARVTAITVGAVALVLILSTALILALKARAEAETARAQAEGLVEYMLTDLREKLKGVGRLDVMGGVNSRALTYYGAQDLTRLAPDALERRARILHAMGEDELARGNTAAALRHFTEANRVTKTLLADAPRNPDRLFAQAQSEFWLGQTYRQQGNANAALARMQAYSATAEALAKAEPDAVRGLVERHYASAAIGTILLRDIARPNEALPSFEAALRFIEQAARIGGNDYLMDRAEALAWLADTNFDLRRFDAALLDRQKQARLLDQMIATDRVNVTYRFAAVVNRRAQARILVEQGKLSQAAVLAADADALMSGLVAVEPKNMLWLSQQLSVAIARADIAARRGAGDEALRYLDKADRLMVVLVKANAGDPARLRLQSARIEAVRKTLADGERQ</sequence>
<dbReference type="EMBL" id="CP059851">
    <property type="protein sequence ID" value="QMW23409.1"/>
    <property type="molecule type" value="Genomic_DNA"/>
</dbReference>
<dbReference type="SUPFAM" id="SSF48452">
    <property type="entry name" value="TPR-like"/>
    <property type="match status" value="1"/>
</dbReference>
<dbReference type="KEGG" id="sand:H3309_02590"/>
<organism evidence="3 4">
    <name type="scientific">Sandaracinobacteroides saxicola</name>
    <dbReference type="NCBI Taxonomy" id="2759707"/>
    <lineage>
        <taxon>Bacteria</taxon>
        <taxon>Pseudomonadati</taxon>
        <taxon>Pseudomonadota</taxon>
        <taxon>Alphaproteobacteria</taxon>
        <taxon>Sphingomonadales</taxon>
        <taxon>Sphingosinicellaceae</taxon>
        <taxon>Sandaracinobacteroides</taxon>
    </lineage>
</organism>
<gene>
    <name evidence="3" type="ORF">H3309_02590</name>
</gene>
<dbReference type="InterPro" id="IPR011990">
    <property type="entry name" value="TPR-like_helical_dom_sf"/>
</dbReference>
<evidence type="ECO:0000313" key="4">
    <source>
        <dbReference type="Proteomes" id="UP000515292"/>
    </source>
</evidence>
<dbReference type="Gene3D" id="1.25.40.10">
    <property type="entry name" value="Tetratricopeptide repeat domain"/>
    <property type="match status" value="1"/>
</dbReference>
<keyword evidence="4" id="KW-1185">Reference proteome</keyword>
<proteinExistence type="predicted"/>
<dbReference type="GO" id="GO:0007165">
    <property type="term" value="P:signal transduction"/>
    <property type="evidence" value="ECO:0007669"/>
    <property type="project" value="InterPro"/>
</dbReference>
<keyword evidence="1" id="KW-0472">Membrane</keyword>
<feature type="transmembrane region" description="Helical" evidence="1">
    <location>
        <begin position="192"/>
        <end position="214"/>
    </location>
</feature>
<dbReference type="Gene3D" id="3.40.50.10140">
    <property type="entry name" value="Toll/interleukin-1 receptor homology (TIR) domain"/>
    <property type="match status" value="1"/>
</dbReference>
<keyword evidence="3" id="KW-0675">Receptor</keyword>
<reference evidence="3 4" key="1">
    <citation type="submission" date="2020-07" db="EMBL/GenBank/DDBJ databases">
        <title>Complete genome sequence for Sandaracinobacter sp. M6.</title>
        <authorList>
            <person name="Tang Y."/>
            <person name="Liu Q."/>
            <person name="Guo Z."/>
            <person name="Lei P."/>
            <person name="Huang B."/>
        </authorList>
    </citation>
    <scope>NUCLEOTIDE SEQUENCE [LARGE SCALE GENOMIC DNA]</scope>
    <source>
        <strain evidence="3 4">M6</strain>
    </source>
</reference>
<dbReference type="Proteomes" id="UP000515292">
    <property type="component" value="Chromosome"/>
</dbReference>
<accession>A0A7G5IJ67</accession>
<name>A0A7G5IJ67_9SPHN</name>
<dbReference type="Pfam" id="PF13676">
    <property type="entry name" value="TIR_2"/>
    <property type="match status" value="1"/>
</dbReference>
<dbReference type="SMART" id="SM00255">
    <property type="entry name" value="TIR"/>
    <property type="match status" value="1"/>
</dbReference>